<dbReference type="PATRIC" id="fig|699431.3.peg.2951"/>
<protein>
    <submittedName>
        <fullName evidence="3">Saccharopine dehydrogenase</fullName>
    </submittedName>
</protein>
<gene>
    <name evidence="3" type="ORF">SY89_02891</name>
</gene>
<evidence type="ECO:0000259" key="2">
    <source>
        <dbReference type="Pfam" id="PF03435"/>
    </source>
</evidence>
<dbReference type="PANTHER" id="PTHR12286">
    <property type="entry name" value="SACCHAROPINE DEHYDROGENASE-LIKE OXIDOREDUCTASE"/>
    <property type="match status" value="1"/>
</dbReference>
<evidence type="ECO:0000256" key="1">
    <source>
        <dbReference type="SAM" id="MobiDB-lite"/>
    </source>
</evidence>
<evidence type="ECO:0000313" key="4">
    <source>
        <dbReference type="Proteomes" id="UP000050535"/>
    </source>
</evidence>
<proteinExistence type="predicted"/>
<dbReference type="RefSeq" id="WP_054584479.1">
    <property type="nucleotide sequence ID" value="NZ_LGUC01000001.1"/>
</dbReference>
<reference evidence="4" key="1">
    <citation type="submission" date="2013-11" db="EMBL/GenBank/DDBJ databases">
        <authorList>
            <person name="Hoang H.T."/>
            <person name="Killian M.L."/>
            <person name="Madson D.M."/>
            <person name="Arruda P.H.E."/>
            <person name="Sun D."/>
            <person name="Schwartz K.J."/>
            <person name="Yoon K."/>
        </authorList>
    </citation>
    <scope>NUCLEOTIDE SEQUENCE [LARGE SCALE GENOMIC DNA]</scope>
    <source>
        <strain evidence="4">CDK2</strain>
    </source>
</reference>
<dbReference type="EMBL" id="LGUC01000001">
    <property type="protein sequence ID" value="KPN32131.1"/>
    <property type="molecule type" value="Genomic_DNA"/>
</dbReference>
<dbReference type="OrthoDB" id="194971at2157"/>
<dbReference type="Proteomes" id="UP000050535">
    <property type="component" value="Unassembled WGS sequence"/>
</dbReference>
<feature type="compositionally biased region" description="Basic and acidic residues" evidence="1">
    <location>
        <begin position="220"/>
        <end position="238"/>
    </location>
</feature>
<name>A0A0N8I0F1_9EURY</name>
<feature type="domain" description="Saccharopine dehydrogenase NADP binding" evidence="2">
    <location>
        <begin position="11"/>
        <end position="142"/>
    </location>
</feature>
<evidence type="ECO:0000313" key="3">
    <source>
        <dbReference type="EMBL" id="KPN32131.1"/>
    </source>
</evidence>
<feature type="region of interest" description="Disordered" evidence="1">
    <location>
        <begin position="215"/>
        <end position="238"/>
    </location>
</feature>
<dbReference type="GO" id="GO:0009247">
    <property type="term" value="P:glycolipid biosynthetic process"/>
    <property type="evidence" value="ECO:0007669"/>
    <property type="project" value="TreeGrafter"/>
</dbReference>
<dbReference type="Gene3D" id="3.40.50.720">
    <property type="entry name" value="NAD(P)-binding Rossmann-like Domain"/>
    <property type="match status" value="1"/>
</dbReference>
<dbReference type="SUPFAM" id="SSF51735">
    <property type="entry name" value="NAD(P)-binding Rossmann-fold domains"/>
    <property type="match status" value="1"/>
</dbReference>
<dbReference type="InterPro" id="IPR005097">
    <property type="entry name" value="Sacchrp_dh_NADP-bd"/>
</dbReference>
<dbReference type="InterPro" id="IPR051276">
    <property type="entry name" value="Saccharopine_DH-like_oxidrdct"/>
</dbReference>
<sequence length="429" mass="44699">MGADARQYDLVVWGATGFAGRLTAAYLTEQYRPETLSLALGGRDPNRLASVAADLTDESEAWEAIPTVVGDATEPESLQEIARSTRVVCTTVGPYTRYGTPLVAACVEAGTDYCDLTGEVNWIREMIDRYHEAAVDAGTRIVHSCGFDSVPADIGTLLAQSYALEAFDAPCETVRISVDDASGGVSGGTLASMAAVFEAASNDPLARETLRNPYSLAPAGERDGVDTGGDRLPRHDSTRSVWTAPSPMAQVNERVVRRSNALLGYPWGREFRCTEVVATGSGLRGAAGATLLAGGLGLFTAAMSVGPARRAVRRFLFPAPGEGPSTEQIENGHFTVSVHGRGTARDGSFSVVAEFGTDLDPGYGAAARMLGESAVCLVRGHVDSPLDGGVLTPASGIGAPLVDRLRDAGFTATARTVEAPSTAAGADAK</sequence>
<keyword evidence="4" id="KW-1185">Reference proteome</keyword>
<dbReference type="Pfam" id="PF03435">
    <property type="entry name" value="Sacchrp_dh_NADP"/>
    <property type="match status" value="1"/>
</dbReference>
<comment type="caution">
    <text evidence="3">The sequence shown here is derived from an EMBL/GenBank/DDBJ whole genome shotgun (WGS) entry which is preliminary data.</text>
</comment>
<dbReference type="STRING" id="699431.SY89_02891"/>
<organism evidence="3 4">
    <name type="scientific">Halolamina pelagica</name>
    <dbReference type="NCBI Taxonomy" id="699431"/>
    <lineage>
        <taxon>Archaea</taxon>
        <taxon>Methanobacteriati</taxon>
        <taxon>Methanobacteriota</taxon>
        <taxon>Stenosarchaea group</taxon>
        <taxon>Halobacteria</taxon>
        <taxon>Halobacteriales</taxon>
        <taxon>Haloferacaceae</taxon>
    </lineage>
</organism>
<accession>A0A0N8I0F1</accession>
<dbReference type="PANTHER" id="PTHR12286:SF5">
    <property type="entry name" value="SACCHAROPINE DEHYDROGENASE-LIKE OXIDOREDUCTASE"/>
    <property type="match status" value="1"/>
</dbReference>
<dbReference type="GO" id="GO:0005886">
    <property type="term" value="C:plasma membrane"/>
    <property type="evidence" value="ECO:0007669"/>
    <property type="project" value="TreeGrafter"/>
</dbReference>
<dbReference type="AlphaFoldDB" id="A0A0N8I0F1"/>
<dbReference type="InterPro" id="IPR036291">
    <property type="entry name" value="NAD(P)-bd_dom_sf"/>
</dbReference>